<feature type="non-terminal residue" evidence="1">
    <location>
        <position position="26"/>
    </location>
</feature>
<gene>
    <name evidence="1" type="ORF">CCACVL1_27265</name>
</gene>
<proteinExistence type="predicted"/>
<organism evidence="1 2">
    <name type="scientific">Corchorus capsularis</name>
    <name type="common">Jute</name>
    <dbReference type="NCBI Taxonomy" id="210143"/>
    <lineage>
        <taxon>Eukaryota</taxon>
        <taxon>Viridiplantae</taxon>
        <taxon>Streptophyta</taxon>
        <taxon>Embryophyta</taxon>
        <taxon>Tracheophyta</taxon>
        <taxon>Spermatophyta</taxon>
        <taxon>Magnoliopsida</taxon>
        <taxon>eudicotyledons</taxon>
        <taxon>Gunneridae</taxon>
        <taxon>Pentapetalae</taxon>
        <taxon>rosids</taxon>
        <taxon>malvids</taxon>
        <taxon>Malvales</taxon>
        <taxon>Malvaceae</taxon>
        <taxon>Grewioideae</taxon>
        <taxon>Apeibeae</taxon>
        <taxon>Corchorus</taxon>
    </lineage>
</organism>
<comment type="caution">
    <text evidence="1">The sequence shown here is derived from an EMBL/GenBank/DDBJ whole genome shotgun (WGS) entry which is preliminary data.</text>
</comment>
<dbReference type="EMBL" id="AWWV01014687">
    <property type="protein sequence ID" value="OMO55409.1"/>
    <property type="molecule type" value="Genomic_DNA"/>
</dbReference>
<dbReference type="Proteomes" id="UP000188268">
    <property type="component" value="Unassembled WGS sequence"/>
</dbReference>
<dbReference type="AlphaFoldDB" id="A0A1R3GBD8"/>
<protein>
    <submittedName>
        <fullName evidence="1">Uncharacterized protein</fullName>
    </submittedName>
</protein>
<evidence type="ECO:0000313" key="2">
    <source>
        <dbReference type="Proteomes" id="UP000188268"/>
    </source>
</evidence>
<name>A0A1R3GBD8_COCAP</name>
<reference evidence="1 2" key="1">
    <citation type="submission" date="2013-09" db="EMBL/GenBank/DDBJ databases">
        <title>Corchorus capsularis genome sequencing.</title>
        <authorList>
            <person name="Alam M."/>
            <person name="Haque M.S."/>
            <person name="Islam M.S."/>
            <person name="Emdad E.M."/>
            <person name="Islam M.M."/>
            <person name="Ahmed B."/>
            <person name="Halim A."/>
            <person name="Hossen Q.M.M."/>
            <person name="Hossain M.Z."/>
            <person name="Ahmed R."/>
            <person name="Khan M.M."/>
            <person name="Islam R."/>
            <person name="Rashid M.M."/>
            <person name="Khan S.A."/>
            <person name="Rahman M.S."/>
            <person name="Alam M."/>
        </authorList>
    </citation>
    <scope>NUCLEOTIDE SEQUENCE [LARGE SCALE GENOMIC DNA]</scope>
    <source>
        <strain evidence="2">cv. CVL-1</strain>
        <tissue evidence="1">Whole seedling</tissue>
    </source>
</reference>
<dbReference type="Gramene" id="OMO55409">
    <property type="protein sequence ID" value="OMO55409"/>
    <property type="gene ID" value="CCACVL1_27265"/>
</dbReference>
<keyword evidence="2" id="KW-1185">Reference proteome</keyword>
<accession>A0A1R3GBD8</accession>
<evidence type="ECO:0000313" key="1">
    <source>
        <dbReference type="EMBL" id="OMO55409.1"/>
    </source>
</evidence>
<sequence length="26" mass="3163">MGLWTLERGLGLSFYNGWALRVWFCW</sequence>